<sequence length="153" mass="17431">MEYSYKQSMISPTITTEAPSILINLATVPKAFSCSRQNSVENRLMSSTVSARENTWPYSPANTRSNCSFSETTVHKNMGRLYGAENFIKPRFDSDEEVSVQEECFLRNRKFEKREATEDLSAYFQVTKKRSNSIPNSMLLLNNPLIDKPVRGS</sequence>
<gene>
    <name evidence="1" type="ORF">K7432_009323</name>
</gene>
<dbReference type="Proteomes" id="UP001479436">
    <property type="component" value="Unassembled WGS sequence"/>
</dbReference>
<accession>A0ABR2VX74</accession>
<organism evidence="1 2">
    <name type="scientific">Basidiobolus ranarum</name>
    <dbReference type="NCBI Taxonomy" id="34480"/>
    <lineage>
        <taxon>Eukaryota</taxon>
        <taxon>Fungi</taxon>
        <taxon>Fungi incertae sedis</taxon>
        <taxon>Zoopagomycota</taxon>
        <taxon>Entomophthoromycotina</taxon>
        <taxon>Basidiobolomycetes</taxon>
        <taxon>Basidiobolales</taxon>
        <taxon>Basidiobolaceae</taxon>
        <taxon>Basidiobolus</taxon>
    </lineage>
</organism>
<comment type="caution">
    <text evidence="1">The sequence shown here is derived from an EMBL/GenBank/DDBJ whole genome shotgun (WGS) entry which is preliminary data.</text>
</comment>
<dbReference type="EMBL" id="JASJQH010007443">
    <property type="protein sequence ID" value="KAK9708967.1"/>
    <property type="molecule type" value="Genomic_DNA"/>
</dbReference>
<protein>
    <submittedName>
        <fullName evidence="1">Uncharacterized protein</fullName>
    </submittedName>
</protein>
<name>A0ABR2VX74_9FUNG</name>
<evidence type="ECO:0000313" key="1">
    <source>
        <dbReference type="EMBL" id="KAK9708967.1"/>
    </source>
</evidence>
<evidence type="ECO:0000313" key="2">
    <source>
        <dbReference type="Proteomes" id="UP001479436"/>
    </source>
</evidence>
<keyword evidence="2" id="KW-1185">Reference proteome</keyword>
<proteinExistence type="predicted"/>
<reference evidence="1 2" key="1">
    <citation type="submission" date="2023-04" db="EMBL/GenBank/DDBJ databases">
        <title>Genome of Basidiobolus ranarum AG-B5.</title>
        <authorList>
            <person name="Stajich J.E."/>
            <person name="Carter-House D."/>
            <person name="Gryganskyi A."/>
        </authorList>
    </citation>
    <scope>NUCLEOTIDE SEQUENCE [LARGE SCALE GENOMIC DNA]</scope>
    <source>
        <strain evidence="1 2">AG-B5</strain>
    </source>
</reference>